<dbReference type="EMBL" id="JAMTCP010000074">
    <property type="protein sequence ID" value="MCP2262525.1"/>
    <property type="molecule type" value="Genomic_DNA"/>
</dbReference>
<evidence type="ECO:0000313" key="1">
    <source>
        <dbReference type="EMBL" id="MCP2262525.1"/>
    </source>
</evidence>
<gene>
    <name evidence="1" type="ORF">LX15_006265</name>
</gene>
<name>A0ABT1I456_STRSD</name>
<protein>
    <recommendedName>
        <fullName evidence="3">Transposase</fullName>
    </recommendedName>
</protein>
<accession>A0ABT1I456</accession>
<keyword evidence="2" id="KW-1185">Reference proteome</keyword>
<organism evidence="1 2">
    <name type="scientific">Streptoalloteichus tenebrarius (strain ATCC 17920 / DSM 40477 / JCM 4838 / CBS 697.72 / NBRC 16177 / NCIMB 11028 / NRRL B-12390 / A12253. 1 / ISP 5477)</name>
    <name type="common">Streptomyces tenebrarius</name>
    <dbReference type="NCBI Taxonomy" id="1933"/>
    <lineage>
        <taxon>Bacteria</taxon>
        <taxon>Bacillati</taxon>
        <taxon>Actinomycetota</taxon>
        <taxon>Actinomycetes</taxon>
        <taxon>Pseudonocardiales</taxon>
        <taxon>Pseudonocardiaceae</taxon>
        <taxon>Streptoalloteichus</taxon>
    </lineage>
</organism>
<evidence type="ECO:0000313" key="2">
    <source>
        <dbReference type="Proteomes" id="UP001205311"/>
    </source>
</evidence>
<comment type="caution">
    <text evidence="1">The sequence shown here is derived from an EMBL/GenBank/DDBJ whole genome shotgun (WGS) entry which is preliminary data.</text>
</comment>
<proteinExistence type="predicted"/>
<sequence length="117" mass="12605">MIADNGYSRRAIRFYPRRDVVEHCVSRLEQGRALATGYAKTGIFYRRIVDLATLLIRLGGQAPGVSVLIGQSCVVIGAVWVAFAGPLRTVWRPVGGFDSPGVVSAGSGQRLNKCSIL</sequence>
<evidence type="ECO:0008006" key="3">
    <source>
        <dbReference type="Google" id="ProtNLM"/>
    </source>
</evidence>
<dbReference type="Proteomes" id="UP001205311">
    <property type="component" value="Unassembled WGS sequence"/>
</dbReference>
<reference evidence="1 2" key="1">
    <citation type="submission" date="2022-06" db="EMBL/GenBank/DDBJ databases">
        <title>Genomic Encyclopedia of Archaeal and Bacterial Type Strains, Phase II (KMG-II): from individual species to whole genera.</title>
        <authorList>
            <person name="Goeker M."/>
        </authorList>
    </citation>
    <scope>NUCLEOTIDE SEQUENCE [LARGE SCALE GENOMIC DNA]</scope>
    <source>
        <strain evidence="1 2">DSM 40477</strain>
    </source>
</reference>